<dbReference type="OrthoDB" id="9803632at2"/>
<name>A0A5C0UGU9_9PROT</name>
<reference evidence="1 2" key="1">
    <citation type="submission" date="2019-08" db="EMBL/GenBank/DDBJ databases">
        <title>Highly reduced genomes of protist endosymbionts show evolutionary convergence.</title>
        <authorList>
            <person name="George E."/>
            <person name="Husnik F."/>
            <person name="Tashyreva D."/>
            <person name="Prokopchuk G."/>
            <person name="Horak A."/>
            <person name="Kwong W.K."/>
            <person name="Lukes J."/>
            <person name="Keeling P.J."/>
        </authorList>
    </citation>
    <scope>NUCLEOTIDE SEQUENCE [LARGE SCALE GENOMIC DNA]</scope>
    <source>
        <strain evidence="1">1604HC</strain>
    </source>
</reference>
<dbReference type="KEGG" id="nabu:FZC36_00350"/>
<dbReference type="EMBL" id="CP043314">
    <property type="protein sequence ID" value="QEK38891.1"/>
    <property type="molecule type" value="Genomic_DNA"/>
</dbReference>
<sequence length="213" mass="24825">MNSEINFTNYKKNITKIDIDLLKNVDFVFCDLDGTLVRQNTIFSTFKKTLFYKPFTFLKITLNWILGKKLENIKIINSNHSLLKMEELDFNKDVISFLKDVKRQYKSIKIVLATGSTQNIAKKISLKLDVFDNEIYSTHNNNCIGENKLKEIISFNKNKPFMYIGNSKQDIIIWQSSEICGAVCNKISQNQIQTLNLQNLIYFPDKWSKLNTD</sequence>
<evidence type="ECO:0000313" key="2">
    <source>
        <dbReference type="Proteomes" id="UP000324924"/>
    </source>
</evidence>
<proteinExistence type="predicted"/>
<keyword evidence="2" id="KW-1185">Reference proteome</keyword>
<gene>
    <name evidence="1" type="ORF">FZC36_00350</name>
</gene>
<dbReference type="InterPro" id="IPR023214">
    <property type="entry name" value="HAD_sf"/>
</dbReference>
<dbReference type="Proteomes" id="UP000324924">
    <property type="component" value="Chromosome"/>
</dbReference>
<dbReference type="Gene3D" id="3.40.50.1000">
    <property type="entry name" value="HAD superfamily/HAD-like"/>
    <property type="match status" value="1"/>
</dbReference>
<evidence type="ECO:0000313" key="1">
    <source>
        <dbReference type="EMBL" id="QEK38891.1"/>
    </source>
</evidence>
<dbReference type="InterPro" id="IPR036412">
    <property type="entry name" value="HAD-like_sf"/>
</dbReference>
<protein>
    <recommendedName>
        <fullName evidence="3">Haloacid dehalogenase-like hydrolase</fullName>
    </recommendedName>
</protein>
<dbReference type="AlphaFoldDB" id="A0A5C0UGU9"/>
<organism evidence="1 2">
    <name type="scientific">Candidatus Nesciobacter abundans</name>
    <dbReference type="NCBI Taxonomy" id="2601668"/>
    <lineage>
        <taxon>Bacteria</taxon>
        <taxon>Pseudomonadati</taxon>
        <taxon>Pseudomonadota</taxon>
        <taxon>Alphaproteobacteria</taxon>
        <taxon>Holosporales</taxon>
        <taxon>Holosporaceae</taxon>
        <taxon>Candidatus Nesciobacter</taxon>
    </lineage>
</organism>
<accession>A0A5C0UGU9</accession>
<evidence type="ECO:0008006" key="3">
    <source>
        <dbReference type="Google" id="ProtNLM"/>
    </source>
</evidence>
<dbReference type="RefSeq" id="WP_148972014.1">
    <property type="nucleotide sequence ID" value="NZ_CP043314.1"/>
</dbReference>
<dbReference type="SUPFAM" id="SSF56784">
    <property type="entry name" value="HAD-like"/>
    <property type="match status" value="1"/>
</dbReference>